<dbReference type="GO" id="GO:0042781">
    <property type="term" value="F:3'-tRNA processing endoribonuclease activity"/>
    <property type="evidence" value="ECO:0007669"/>
    <property type="project" value="TreeGrafter"/>
</dbReference>
<organism evidence="2">
    <name type="scientific">Phallusia mammillata</name>
    <dbReference type="NCBI Taxonomy" id="59560"/>
    <lineage>
        <taxon>Eukaryota</taxon>
        <taxon>Metazoa</taxon>
        <taxon>Chordata</taxon>
        <taxon>Tunicata</taxon>
        <taxon>Ascidiacea</taxon>
        <taxon>Phlebobranchia</taxon>
        <taxon>Ascidiidae</taxon>
        <taxon>Phallusia</taxon>
    </lineage>
</organism>
<sequence>MDWNVWNPDHIAKGPPHPSEMENGRAIFQDKVTGQWPLCCTNHITATAGMLKHRIPSFGYVFSEAPKAGKLNSEKLIKFGVPKGPLFGKIKNGEQVTLSDGRRVNPSDFIGPTQPGRKIAILQDTCDSWSMQDACYRCDILIHEATNENSHEEKCVANGHSTPRMAAEFASAVQAQMLIQSHCSQRYKDPKQHAVSEGDATVETLTQEAQLKYDGPVVTAYDGLVMNVKRKIVDT</sequence>
<dbReference type="GO" id="GO:0005634">
    <property type="term" value="C:nucleus"/>
    <property type="evidence" value="ECO:0007669"/>
    <property type="project" value="TreeGrafter"/>
</dbReference>
<dbReference type="Gene3D" id="3.60.15.10">
    <property type="entry name" value="Ribonuclease Z/Hydroxyacylglutathione hydrolase-like"/>
    <property type="match status" value="1"/>
</dbReference>
<feature type="region of interest" description="Disordered" evidence="1">
    <location>
        <begin position="1"/>
        <end position="20"/>
    </location>
</feature>
<evidence type="ECO:0000256" key="1">
    <source>
        <dbReference type="SAM" id="MobiDB-lite"/>
    </source>
</evidence>
<dbReference type="PANTHER" id="PTHR46018">
    <property type="entry name" value="ZINC PHOSPHODIESTERASE ELAC PROTEIN 1"/>
    <property type="match status" value="1"/>
</dbReference>
<dbReference type="PANTHER" id="PTHR46018:SF2">
    <property type="entry name" value="ZINC PHOSPHODIESTERASE ELAC PROTEIN 1"/>
    <property type="match status" value="1"/>
</dbReference>
<proteinExistence type="evidence at transcript level"/>
<dbReference type="EMBL" id="LR784817">
    <property type="protein sequence ID" value="CAB3242008.1"/>
    <property type="molecule type" value="mRNA"/>
</dbReference>
<name>A0A6F9DC02_9ASCI</name>
<protein>
    <submittedName>
        <fullName evidence="2">Zinc phosphodiesterase ELAC protein 1-like</fullName>
    </submittedName>
</protein>
<evidence type="ECO:0000313" key="2">
    <source>
        <dbReference type="EMBL" id="CAB3242008.1"/>
    </source>
</evidence>
<accession>A0A6F9DC02</accession>
<dbReference type="SUPFAM" id="SSF56281">
    <property type="entry name" value="Metallo-hydrolase/oxidoreductase"/>
    <property type="match status" value="1"/>
</dbReference>
<dbReference type="InterPro" id="IPR036866">
    <property type="entry name" value="RibonucZ/Hydroxyglut_hydro"/>
</dbReference>
<reference evidence="2" key="1">
    <citation type="submission" date="2020-04" db="EMBL/GenBank/DDBJ databases">
        <authorList>
            <person name="Neveu A P."/>
        </authorList>
    </citation>
    <scope>NUCLEOTIDE SEQUENCE</scope>
    <source>
        <tissue evidence="2">Whole embryo</tissue>
    </source>
</reference>
<gene>
    <name evidence="2" type="primary">Elac1</name>
</gene>
<dbReference type="AlphaFoldDB" id="A0A6F9DC02"/>